<dbReference type="AlphaFoldDB" id="A0AAW6FMZ6"/>
<reference evidence="1" key="1">
    <citation type="submission" date="2023-01" db="EMBL/GenBank/DDBJ databases">
        <title>Human gut microbiome strain richness.</title>
        <authorList>
            <person name="Chen-Liaw A."/>
        </authorList>
    </citation>
    <scope>NUCLEOTIDE SEQUENCE</scope>
    <source>
        <strain evidence="1">RTP21484st1_B7_RTP21484_190118</strain>
    </source>
</reference>
<gene>
    <name evidence="1" type="ORF">PN645_17885</name>
</gene>
<organism evidence="1 2">
    <name type="scientific">Odoribacter splanchnicus</name>
    <dbReference type="NCBI Taxonomy" id="28118"/>
    <lineage>
        <taxon>Bacteria</taxon>
        <taxon>Pseudomonadati</taxon>
        <taxon>Bacteroidota</taxon>
        <taxon>Bacteroidia</taxon>
        <taxon>Bacteroidales</taxon>
        <taxon>Odoribacteraceae</taxon>
        <taxon>Odoribacter</taxon>
    </lineage>
</organism>
<comment type="caution">
    <text evidence="1">The sequence shown here is derived from an EMBL/GenBank/DDBJ whole genome shotgun (WGS) entry which is preliminary data.</text>
</comment>
<name>A0AAW6FMZ6_9BACT</name>
<dbReference type="Proteomes" id="UP001212263">
    <property type="component" value="Unassembled WGS sequence"/>
</dbReference>
<sequence length="43" mass="4794">MECRLSTLRVKVFPSVGLLRIYLTVVSGSADEQIDRNILPDMG</sequence>
<accession>A0AAW6FMZ6</accession>
<dbReference type="GeneID" id="93502880"/>
<dbReference type="RefSeq" id="WP_259306029.1">
    <property type="nucleotide sequence ID" value="NZ_JABWDG010000002.1"/>
</dbReference>
<evidence type="ECO:0000313" key="2">
    <source>
        <dbReference type="Proteomes" id="UP001212263"/>
    </source>
</evidence>
<evidence type="ECO:0000313" key="1">
    <source>
        <dbReference type="EMBL" id="MDB9224850.1"/>
    </source>
</evidence>
<protein>
    <submittedName>
        <fullName evidence="1">Uncharacterized protein</fullName>
    </submittedName>
</protein>
<proteinExistence type="predicted"/>
<dbReference type="EMBL" id="JAQMRD010000033">
    <property type="protein sequence ID" value="MDB9224850.1"/>
    <property type="molecule type" value="Genomic_DNA"/>
</dbReference>